<dbReference type="GO" id="GO:0004134">
    <property type="term" value="F:4-alpha-glucanotransferase activity"/>
    <property type="evidence" value="ECO:0007669"/>
    <property type="project" value="UniProtKB-EC"/>
</dbReference>
<evidence type="ECO:0000313" key="12">
    <source>
        <dbReference type="Proteomes" id="UP001430149"/>
    </source>
</evidence>
<dbReference type="Proteomes" id="UP001430149">
    <property type="component" value="Unassembled WGS sequence"/>
</dbReference>
<protein>
    <recommendedName>
        <fullName evidence="4 10">4-alpha-glucanotransferase</fullName>
        <ecNumber evidence="3 10">2.4.1.25</ecNumber>
    </recommendedName>
    <alternativeName>
        <fullName evidence="8 10">Amylomaltase</fullName>
    </alternativeName>
    <alternativeName>
        <fullName evidence="9 10">Disproportionating enzyme</fullName>
    </alternativeName>
</protein>
<evidence type="ECO:0000256" key="9">
    <source>
        <dbReference type="ARBA" id="ARBA00031501"/>
    </source>
</evidence>
<evidence type="ECO:0000256" key="10">
    <source>
        <dbReference type="RuleBase" id="RU361207"/>
    </source>
</evidence>
<accession>A0ABS2K2T5</accession>
<sequence length="660" mass="72690">MSLTLEAGARAAGIELSWTDAYGQSRQLPEHTLQGLLDALQWPQSCQRGRARKYANIGMLTADMGGSVQVPTPSGQVISAILCDEMGSKHAVRINEHGRFQAPHRHGYYDLHYASSQMRLAVAPPRCFGVADRLAAKHARSWGLSAQVYALRRDGDGGLGDSSAVAALARSLAQAGGHALSLSPMHATKRTAAVYSPYTPSHRGFLDWVYADPAQILGPDAVRDALARAGIVAEWEHAQSANLVDWPLAYALRRMLWQQLHAQFTETPGPLHDDLLTFTERQGEPLRAHARTVAREILQGTRADDPRTLSARALPDTFRAEMEFEIFAQWLAARCWLDTQHLALDAGQRIGLIHDLAVGCDATGSEAWSYRDSMLKGVELGAPPDAFNADGQCWGISTYSPWGLQASGFQHYIDLLRANMARGGGLRIDHILGLCRLWVVPQGASAMHGGYLRYPAEDMLRLLALESWRHQCIVIGEDLGTVPAGMRDQLAARGVLGTDVLLFMRDAAGEFLPPPQWRRDAIATTTTHDLPPLLGWRAALDIEQRAVVQGWPESLRIKQQQERLASVEKLDQALALWRDDHLQASPVLANQACMDYVLDTPAQLVLIPVEDVLGRKEQPNLPGTVHGYPNWRHRLPVTGDATLQSALQRMERKPQRGMPP</sequence>
<evidence type="ECO:0000256" key="8">
    <source>
        <dbReference type="ARBA" id="ARBA00031423"/>
    </source>
</evidence>
<dbReference type="InterPro" id="IPR003385">
    <property type="entry name" value="Glyco_hydro_77"/>
</dbReference>
<dbReference type="InterPro" id="IPR017853">
    <property type="entry name" value="GH"/>
</dbReference>
<dbReference type="SUPFAM" id="SSF51445">
    <property type="entry name" value="(Trans)glycosidases"/>
    <property type="match status" value="1"/>
</dbReference>
<evidence type="ECO:0000256" key="7">
    <source>
        <dbReference type="ARBA" id="ARBA00023277"/>
    </source>
</evidence>
<dbReference type="NCBIfam" id="TIGR00217">
    <property type="entry name" value="malQ"/>
    <property type="match status" value="1"/>
</dbReference>
<comment type="similarity">
    <text evidence="2 10">Belongs to the disproportionating enzyme family.</text>
</comment>
<keyword evidence="12" id="KW-1185">Reference proteome</keyword>
<evidence type="ECO:0000256" key="6">
    <source>
        <dbReference type="ARBA" id="ARBA00022679"/>
    </source>
</evidence>
<evidence type="ECO:0000313" key="11">
    <source>
        <dbReference type="EMBL" id="MBM7125067.1"/>
    </source>
</evidence>
<organism evidence="11 12">
    <name type="scientific">Dyella flava</name>
    <dbReference type="NCBI Taxonomy" id="1920170"/>
    <lineage>
        <taxon>Bacteria</taxon>
        <taxon>Pseudomonadati</taxon>
        <taxon>Pseudomonadota</taxon>
        <taxon>Gammaproteobacteria</taxon>
        <taxon>Lysobacterales</taxon>
        <taxon>Rhodanobacteraceae</taxon>
        <taxon>Dyella</taxon>
    </lineage>
</organism>
<keyword evidence="6 10" id="KW-0808">Transferase</keyword>
<comment type="caution">
    <text evidence="11">The sequence shown here is derived from an EMBL/GenBank/DDBJ whole genome shotgun (WGS) entry which is preliminary data.</text>
</comment>
<evidence type="ECO:0000256" key="3">
    <source>
        <dbReference type="ARBA" id="ARBA00012560"/>
    </source>
</evidence>
<proteinExistence type="inferred from homology"/>
<evidence type="ECO:0000256" key="2">
    <source>
        <dbReference type="ARBA" id="ARBA00005684"/>
    </source>
</evidence>
<keyword evidence="5 10" id="KW-0328">Glycosyltransferase</keyword>
<dbReference type="RefSeq" id="WP_204680594.1">
    <property type="nucleotide sequence ID" value="NZ_BSNR01000018.1"/>
</dbReference>
<name>A0ABS2K2T5_9GAMM</name>
<evidence type="ECO:0000256" key="5">
    <source>
        <dbReference type="ARBA" id="ARBA00022676"/>
    </source>
</evidence>
<reference evidence="11" key="1">
    <citation type="submission" date="2020-10" db="EMBL/GenBank/DDBJ databases">
        <title>Phylogeny of dyella-like bacteria.</title>
        <authorList>
            <person name="Fu J."/>
        </authorList>
    </citation>
    <scope>NUCLEOTIDE SEQUENCE</scope>
    <source>
        <strain evidence="11">DHOC52</strain>
    </source>
</reference>
<dbReference type="EMBL" id="JADIKE010000031">
    <property type="protein sequence ID" value="MBM7125067.1"/>
    <property type="molecule type" value="Genomic_DNA"/>
</dbReference>
<evidence type="ECO:0000256" key="1">
    <source>
        <dbReference type="ARBA" id="ARBA00000439"/>
    </source>
</evidence>
<keyword evidence="7 10" id="KW-0119">Carbohydrate metabolism</keyword>
<evidence type="ECO:0000256" key="4">
    <source>
        <dbReference type="ARBA" id="ARBA00020295"/>
    </source>
</evidence>
<gene>
    <name evidence="11" type="primary">malQ</name>
    <name evidence="11" type="ORF">ISP19_06695</name>
</gene>
<dbReference type="Gene3D" id="3.20.20.80">
    <property type="entry name" value="Glycosidases"/>
    <property type="match status" value="1"/>
</dbReference>
<dbReference type="Pfam" id="PF02446">
    <property type="entry name" value="Glyco_hydro_77"/>
    <property type="match status" value="1"/>
</dbReference>
<dbReference type="EC" id="2.4.1.25" evidence="3 10"/>
<dbReference type="PANTHER" id="PTHR32438">
    <property type="entry name" value="4-ALPHA-GLUCANOTRANSFERASE DPE1, CHLOROPLASTIC/AMYLOPLASTIC"/>
    <property type="match status" value="1"/>
</dbReference>
<comment type="catalytic activity">
    <reaction evidence="1 10">
        <text>Transfers a segment of a (1-&gt;4)-alpha-D-glucan to a new position in an acceptor, which may be glucose or a (1-&gt;4)-alpha-D-glucan.</text>
        <dbReference type="EC" id="2.4.1.25"/>
    </reaction>
</comment>
<dbReference type="PANTHER" id="PTHR32438:SF5">
    <property type="entry name" value="4-ALPHA-GLUCANOTRANSFERASE DPE1, CHLOROPLASTIC_AMYLOPLASTIC"/>
    <property type="match status" value="1"/>
</dbReference>